<keyword evidence="10 17" id="KW-0511">Multifunctional enzyme</keyword>
<dbReference type="InterPro" id="IPR036291">
    <property type="entry name" value="NAD(P)-bd_dom_sf"/>
</dbReference>
<keyword evidence="22" id="KW-1185">Reference proteome</keyword>
<evidence type="ECO:0000256" key="13">
    <source>
        <dbReference type="ARBA" id="ARBA00060576"/>
    </source>
</evidence>
<comment type="pathway">
    <text evidence="12 17">Nucleotide-sugar biosynthesis; UDP-4-deoxy-4-formamido-beta-L-arabinose biosynthesis; UDP-4-deoxy-4-formamido-beta-L-arabinose from UDP-alpha-D-glucuronate: step 3/3.</text>
</comment>
<evidence type="ECO:0000256" key="8">
    <source>
        <dbReference type="ARBA" id="ARBA00023098"/>
    </source>
</evidence>
<dbReference type="NCBIfam" id="NF005414">
    <property type="entry name" value="PRK06988.1"/>
    <property type="match status" value="1"/>
</dbReference>
<evidence type="ECO:0000256" key="9">
    <source>
        <dbReference type="ARBA" id="ARBA00023251"/>
    </source>
</evidence>
<dbReference type="EC" id="1.1.1.305" evidence="17"/>
<evidence type="ECO:0000259" key="20">
    <source>
        <dbReference type="Pfam" id="PF02911"/>
    </source>
</evidence>
<dbReference type="Gene3D" id="3.40.50.12230">
    <property type="match status" value="1"/>
</dbReference>
<comment type="function">
    <text evidence="11 17">Bifunctional enzyme that catalyzes the oxidative decarboxylation of UDP-glucuronic acid (UDP-GlcUA) to UDP-4-keto-arabinose (UDP-Ara4O) and the addition of a formyl group to UDP-4-amino-4-deoxy-L-arabinose (UDP-L-Ara4N) to form UDP-L-4-formamido-arabinose (UDP-L-Ara4FN). The modified arabinose is attached to lipid A and is required for resistance to polymyxin and cationic antimicrobial peptides.</text>
</comment>
<comment type="caution">
    <text evidence="17">Lacks conserved residue(s) required for the propagation of feature annotation.</text>
</comment>
<dbReference type="InterPro" id="IPR021168">
    <property type="entry name" value="Bifun_polymyxin_resist_ArnA"/>
</dbReference>
<keyword evidence="9 17" id="KW-0046">Antibiotic resistance</keyword>
<evidence type="ECO:0000256" key="1">
    <source>
        <dbReference type="ARBA" id="ARBA00004756"/>
    </source>
</evidence>
<feature type="binding site" evidence="17">
    <location>
        <position position="347"/>
    </location>
    <ligand>
        <name>NAD(+)</name>
        <dbReference type="ChEBI" id="CHEBI:57540"/>
    </ligand>
</feature>
<feature type="binding site" evidence="17">
    <location>
        <position position="393"/>
    </location>
    <ligand>
        <name>UDP-alpha-D-glucuronate</name>
        <dbReference type="ChEBI" id="CHEBI:58052"/>
    </ligand>
</feature>
<feature type="binding site" evidence="17">
    <location>
        <begin position="432"/>
        <end position="433"/>
    </location>
    <ligand>
        <name>UDP-alpha-D-glucuronate</name>
        <dbReference type="ChEBI" id="CHEBI:58052"/>
    </ligand>
</feature>
<dbReference type="EMBL" id="FOVO01000003">
    <property type="protein sequence ID" value="SFN42766.1"/>
    <property type="molecule type" value="Genomic_DNA"/>
</dbReference>
<dbReference type="OrthoDB" id="9802815at2"/>
<feature type="active site" description="Proton donor; for formyltransferase activity" evidence="17">
    <location>
        <position position="104"/>
    </location>
</feature>
<evidence type="ECO:0000256" key="15">
    <source>
        <dbReference type="ARBA" id="ARBA00061216"/>
    </source>
</evidence>
<dbReference type="GO" id="GO:0099618">
    <property type="term" value="F:UDP-glucuronate dehydrogenase activity"/>
    <property type="evidence" value="ECO:0007669"/>
    <property type="project" value="UniProtKB-EC"/>
</dbReference>
<dbReference type="AlphaFoldDB" id="A0A1I4YXH5"/>
<dbReference type="InterPro" id="IPR011034">
    <property type="entry name" value="Formyl_transferase-like_C_sf"/>
</dbReference>
<dbReference type="NCBIfam" id="NF005998">
    <property type="entry name" value="PRK08125.1"/>
    <property type="match status" value="1"/>
</dbReference>
<evidence type="ECO:0000256" key="10">
    <source>
        <dbReference type="ARBA" id="ARBA00023268"/>
    </source>
</evidence>
<dbReference type="GO" id="GO:0016831">
    <property type="term" value="F:carboxy-lyase activity"/>
    <property type="evidence" value="ECO:0007669"/>
    <property type="project" value="InterPro"/>
</dbReference>
<feature type="domain" description="Formyl transferase N-terminal" evidence="18">
    <location>
        <begin position="25"/>
        <end position="174"/>
    </location>
</feature>
<dbReference type="Pfam" id="PF02911">
    <property type="entry name" value="Formyl_trans_C"/>
    <property type="match status" value="1"/>
</dbReference>
<evidence type="ECO:0000256" key="5">
    <source>
        <dbReference type="ARBA" id="ARBA00022985"/>
    </source>
</evidence>
<evidence type="ECO:0000256" key="11">
    <source>
        <dbReference type="ARBA" id="ARBA00059105"/>
    </source>
</evidence>
<dbReference type="GO" id="GO:0099619">
    <property type="term" value="F:UDP-4-amino-4-deoxy-L-arabinose formyltransferase activity"/>
    <property type="evidence" value="ECO:0007669"/>
    <property type="project" value="UniProtKB-EC"/>
</dbReference>
<comment type="catalytic activity">
    <reaction evidence="17">
        <text>UDP-4-amino-4-deoxy-beta-L-arabinose + (6R)-10-formyltetrahydrofolate = UDP-4-deoxy-4-formamido-beta-L-arabinose + (6S)-5,6,7,8-tetrahydrofolate + H(+)</text>
        <dbReference type="Rhea" id="RHEA:24706"/>
        <dbReference type="ChEBI" id="CHEBI:15378"/>
        <dbReference type="ChEBI" id="CHEBI:57453"/>
        <dbReference type="ChEBI" id="CHEBI:58708"/>
        <dbReference type="ChEBI" id="CHEBI:58709"/>
        <dbReference type="ChEBI" id="CHEBI:195366"/>
        <dbReference type="EC" id="2.1.2.13"/>
    </reaction>
</comment>
<feature type="active site" description="Proton donor; for decarboxylase activity" evidence="17">
    <location>
        <position position="619"/>
    </location>
</feature>
<dbReference type="NCBIfam" id="NF008872">
    <property type="entry name" value="PRK11908.1"/>
    <property type="match status" value="1"/>
</dbReference>
<keyword evidence="8 17" id="KW-0443">Lipid metabolism</keyword>
<dbReference type="EC" id="2.1.2.13" evidence="17"/>
<feature type="site" description="Raises pKa of active site His" evidence="17">
    <location>
        <position position="140"/>
    </location>
</feature>
<feature type="binding site" evidence="17">
    <location>
        <position position="613"/>
    </location>
    <ligand>
        <name>UDP-alpha-D-glucuronate</name>
        <dbReference type="ChEBI" id="CHEBI:58052"/>
    </ligand>
</feature>
<dbReference type="CDD" id="cd05257">
    <property type="entry name" value="Arna_like_SDR_e"/>
    <property type="match status" value="1"/>
</dbReference>
<dbReference type="UniPathway" id="UPA00032">
    <property type="reaction ID" value="UER00492"/>
</dbReference>
<dbReference type="Proteomes" id="UP000199011">
    <property type="component" value="Unassembled WGS sequence"/>
</dbReference>
<evidence type="ECO:0000256" key="7">
    <source>
        <dbReference type="ARBA" id="ARBA00023027"/>
    </source>
</evidence>
<dbReference type="InterPro" id="IPR050177">
    <property type="entry name" value="Lipid_A_modif_metabolic_enz"/>
</dbReference>
<dbReference type="SUPFAM" id="SSF53328">
    <property type="entry name" value="Formyltransferase"/>
    <property type="match status" value="1"/>
</dbReference>
<comment type="subunit">
    <text evidence="16 17">Homohexamer, formed by a dimer of trimers.</text>
</comment>
<feature type="binding site" evidence="17">
    <location>
        <position position="460"/>
    </location>
    <ligand>
        <name>UDP-alpha-D-glucuronate</name>
        <dbReference type="ChEBI" id="CHEBI:58052"/>
    </ligand>
</feature>
<dbReference type="PIRSF" id="PIRSF036506">
    <property type="entry name" value="Bifun_polymyxin_resist_ArnA"/>
    <property type="match status" value="1"/>
</dbReference>
<keyword evidence="5 17" id="KW-0448">Lipopolysaccharide biosynthesis</keyword>
<evidence type="ECO:0000259" key="18">
    <source>
        <dbReference type="Pfam" id="PF00551"/>
    </source>
</evidence>
<evidence type="ECO:0000313" key="21">
    <source>
        <dbReference type="EMBL" id="SFN42766.1"/>
    </source>
</evidence>
<keyword evidence="2 17" id="KW-0444">Lipid biosynthesis</keyword>
<proteinExistence type="inferred from homology"/>
<name>A0A1I4YXH5_9GAMM</name>
<dbReference type="InterPro" id="IPR045869">
    <property type="entry name" value="Arna-like_SDR_e"/>
</dbReference>
<dbReference type="Gene3D" id="3.40.50.720">
    <property type="entry name" value="NAD(P)-binding Rossmann-like Domain"/>
    <property type="match status" value="1"/>
</dbReference>
<dbReference type="InterPro" id="IPR002376">
    <property type="entry name" value="Formyl_transf_N"/>
</dbReference>
<keyword evidence="7 17" id="KW-0520">NAD</keyword>
<evidence type="ECO:0000256" key="12">
    <source>
        <dbReference type="ARBA" id="ARBA00060566"/>
    </source>
</evidence>
<evidence type="ECO:0000259" key="19">
    <source>
        <dbReference type="Pfam" id="PF01370"/>
    </source>
</evidence>
<dbReference type="InterPro" id="IPR036477">
    <property type="entry name" value="Formyl_transf_N_sf"/>
</dbReference>
<dbReference type="InterPro" id="IPR001509">
    <property type="entry name" value="Epimerase_deHydtase"/>
</dbReference>
<feature type="region of interest" description="Dehydrogenase ArnADH" evidence="17">
    <location>
        <begin position="314"/>
        <end position="661"/>
    </location>
</feature>
<dbReference type="GO" id="GO:0046677">
    <property type="term" value="P:response to antibiotic"/>
    <property type="evidence" value="ECO:0007669"/>
    <property type="project" value="UniProtKB-KW"/>
</dbReference>
<evidence type="ECO:0000256" key="2">
    <source>
        <dbReference type="ARBA" id="ARBA00022516"/>
    </source>
</evidence>
<dbReference type="GO" id="GO:0009103">
    <property type="term" value="P:lipopolysaccharide biosynthetic process"/>
    <property type="evidence" value="ECO:0007669"/>
    <property type="project" value="UniProtKB-UniRule"/>
</dbReference>
<feature type="binding site" evidence="17">
    <location>
        <position position="114"/>
    </location>
    <ligand>
        <name>(6R)-10-formyltetrahydrofolate</name>
        <dbReference type="ChEBI" id="CHEBI:195366"/>
    </ligand>
</feature>
<organism evidence="21 22">
    <name type="scientific">Xenorhabdus japonica</name>
    <dbReference type="NCBI Taxonomy" id="53341"/>
    <lineage>
        <taxon>Bacteria</taxon>
        <taxon>Pseudomonadati</taxon>
        <taxon>Pseudomonadota</taxon>
        <taxon>Gammaproteobacteria</taxon>
        <taxon>Enterobacterales</taxon>
        <taxon>Morganellaceae</taxon>
        <taxon>Xenorhabdus</taxon>
    </lineage>
</organism>
<dbReference type="GO" id="GO:0009245">
    <property type="term" value="P:lipid A biosynthetic process"/>
    <property type="evidence" value="ECO:0007669"/>
    <property type="project" value="UniProtKB-KW"/>
</dbReference>
<dbReference type="GO" id="GO:0016020">
    <property type="term" value="C:membrane"/>
    <property type="evidence" value="ECO:0007669"/>
    <property type="project" value="GOC"/>
</dbReference>
<dbReference type="STRING" id="53341.SAMN05421579_103120"/>
<dbReference type="InterPro" id="IPR005793">
    <property type="entry name" value="Formyl_trans_C"/>
</dbReference>
<accession>A0A1I4YXH5</accession>
<keyword evidence="3 17" id="KW-0441">Lipid A biosynthesis</keyword>
<comment type="pathway">
    <text evidence="13 17">Nucleotide-sugar biosynthesis; UDP-4-deoxy-4-formamido-beta-L-arabinose biosynthesis; UDP-4-deoxy-4-formamido-beta-L-arabinose from UDP-alpha-D-glucuronate: step 1/3.</text>
</comment>
<dbReference type="SUPFAM" id="SSF51735">
    <property type="entry name" value="NAD(P)-binding Rossmann-fold domains"/>
    <property type="match status" value="1"/>
</dbReference>
<dbReference type="Pfam" id="PF01370">
    <property type="entry name" value="Epimerase"/>
    <property type="match status" value="1"/>
</dbReference>
<feature type="region of interest" description="Formyltransferase ArnAFT" evidence="17">
    <location>
        <begin position="1"/>
        <end position="304"/>
    </location>
</feature>
<dbReference type="PANTHER" id="PTHR43245:SF13">
    <property type="entry name" value="UDP-D-APIOSE_UDP-D-XYLOSE SYNTHASE 2"/>
    <property type="match status" value="1"/>
</dbReference>
<keyword evidence="6 17" id="KW-0560">Oxidoreductase</keyword>
<evidence type="ECO:0000256" key="6">
    <source>
        <dbReference type="ARBA" id="ARBA00023002"/>
    </source>
</evidence>
<evidence type="ECO:0000313" key="22">
    <source>
        <dbReference type="Proteomes" id="UP000199011"/>
    </source>
</evidence>
<feature type="binding site" evidence="17">
    <location>
        <begin position="368"/>
        <end position="369"/>
    </location>
    <ligand>
        <name>NAD(+)</name>
        <dbReference type="ChEBI" id="CHEBI:57540"/>
    </ligand>
</feature>
<comment type="catalytic activity">
    <reaction evidence="17">
        <text>UDP-alpha-D-glucuronate + NAD(+) = UDP-beta-L-threo-pentopyranos-4-ulose + CO2 + NADH</text>
        <dbReference type="Rhea" id="RHEA:24702"/>
        <dbReference type="ChEBI" id="CHEBI:16526"/>
        <dbReference type="ChEBI" id="CHEBI:57540"/>
        <dbReference type="ChEBI" id="CHEBI:57945"/>
        <dbReference type="ChEBI" id="CHEBI:58052"/>
        <dbReference type="ChEBI" id="CHEBI:58710"/>
        <dbReference type="EC" id="1.1.1.305"/>
    </reaction>
</comment>
<sequence>MKAVIFAYHDIGCVGLSALVKAGFDIQAVFTHTDDPNENHFFSSVAHVGADFSLPVFAPENVNHPLWVERIREMKPDVIFSFYYRNMLSQEILSLAEKGAFNLHGSLLPKYRGRAPVNWAVLNGETETGVTLHKMLERADAGDIIAQQPVQIDENDTSLAVHGKIREATVELLNNILPQIKSDHYPSIPQDESQATYFGRRTANDGEIIWNKSAKEINNLVRAVTEPYPGAFTFLGERKITIWRSRPLNQAHDKRPGTIISTDPFVIACGDGALEIISGQGESGLYVQGNQLVLEMGIVAGGHVGPKATTQVSRRKRVLILGVNGFIGNHLTERLLHDGNYDIYGMDIGSSAIGRFLGNPHFHFIEGDVSIHTEWIEYHIKKCDVILPLVAIATPIEYTRNPLRVFELDFEENLKIVRYCAKYNKRIIFPSTSEVYGMCDDKEFDEDTSRLIVGPINKQRWIYSVSKQLLDRVIWAYGEKEGLKFTLFRPFNWMGPRLDSLNSARIGSSRAITQLILNLVEGSPIKLVDGGEQKRCFTDINDGIEALFRIIENQNGLCDSQIINIGNPTNEASIRQLAVMLLDSFEKHELRGHFPPFAGFKKIESSSYYGQGYQDVEHRKPSIKNAERLIGWKPTINMKQTIDETLDFFLRGAVEESKGKN</sequence>
<evidence type="ECO:0000256" key="16">
    <source>
        <dbReference type="ARBA" id="ARBA00063233"/>
    </source>
</evidence>
<feature type="binding site" evidence="17">
    <location>
        <position position="398"/>
    </location>
    <ligand>
        <name>UDP-alpha-D-glucuronate</name>
        <dbReference type="ChEBI" id="CHEBI:58052"/>
    </ligand>
</feature>
<protein>
    <recommendedName>
        <fullName evidence="17">Bifunctional polymyxin resistance protein ArnA</fullName>
    </recommendedName>
    <domain>
        <recommendedName>
            <fullName evidence="17">UDP-4-amino-4-deoxy-L-arabinose formyltransferase</fullName>
            <ecNumber evidence="17">2.1.2.13</ecNumber>
        </recommendedName>
        <alternativeName>
            <fullName evidence="17">ArnAFT</fullName>
        </alternativeName>
        <alternativeName>
            <fullName evidence="17">UDP-L-Ara4N formyltransferase</fullName>
        </alternativeName>
    </domain>
    <domain>
        <recommendedName>
            <fullName evidence="17">UDP-glucuronic acid oxidase, UDP-4-keto-hexauronic acid decarboxylating</fullName>
            <ecNumber evidence="17">1.1.1.305</ecNumber>
        </recommendedName>
        <alternativeName>
            <fullName evidence="17">ArnADH</fullName>
        </alternativeName>
        <alternativeName>
            <fullName evidence="17">UDP-GlcUA decarboxylase</fullName>
        </alternativeName>
        <alternativeName>
            <fullName evidence="17">UDP-glucuronic acid dehydrogenase</fullName>
        </alternativeName>
    </domain>
</protein>
<reference evidence="22" key="1">
    <citation type="submission" date="2016-10" db="EMBL/GenBank/DDBJ databases">
        <authorList>
            <person name="Varghese N."/>
            <person name="Submissions S."/>
        </authorList>
    </citation>
    <scope>NUCLEOTIDE SEQUENCE [LARGE SCALE GENOMIC DNA]</scope>
    <source>
        <strain evidence="22">DSM 16522</strain>
    </source>
</reference>
<feature type="binding site" evidence="17">
    <location>
        <position position="492"/>
    </location>
    <ligand>
        <name>UDP-alpha-D-glucuronate</name>
        <dbReference type="ChEBI" id="CHEBI:58052"/>
    </ligand>
</feature>
<dbReference type="PANTHER" id="PTHR43245">
    <property type="entry name" value="BIFUNCTIONAL POLYMYXIN RESISTANCE PROTEIN ARNA"/>
    <property type="match status" value="1"/>
</dbReference>
<evidence type="ECO:0000256" key="14">
    <source>
        <dbReference type="ARBA" id="ARBA00060910"/>
    </source>
</evidence>
<feature type="active site" description="Proton acceptor; for decarboxylase activity" evidence="17">
    <location>
        <position position="434"/>
    </location>
</feature>
<dbReference type="CDD" id="cd08702">
    <property type="entry name" value="Arna_FMT_C"/>
    <property type="match status" value="1"/>
</dbReference>
<evidence type="ECO:0000256" key="4">
    <source>
        <dbReference type="ARBA" id="ARBA00022679"/>
    </source>
</evidence>
<feature type="domain" description="NAD-dependent epimerase/dehydratase" evidence="19">
    <location>
        <begin position="318"/>
        <end position="566"/>
    </location>
</feature>
<dbReference type="RefSeq" id="WP_092517454.1">
    <property type="nucleotide sequence ID" value="NZ_CAWRAH010000048.1"/>
</dbReference>
<feature type="binding site" evidence="17">
    <location>
        <begin position="526"/>
        <end position="535"/>
    </location>
    <ligand>
        <name>UDP-alpha-D-glucuronate</name>
        <dbReference type="ChEBI" id="CHEBI:58052"/>
    </ligand>
</feature>
<feature type="domain" description="Formyl transferase C-terminal" evidence="20">
    <location>
        <begin position="202"/>
        <end position="285"/>
    </location>
</feature>
<comment type="similarity">
    <text evidence="14 17">In the C-terminal section; belongs to the NAD(P)-dependent epimerase/dehydratase family. UDP-glucuronic acid decarboxylase subfamily.</text>
</comment>
<dbReference type="UniPathway" id="UPA00030"/>
<dbReference type="SUPFAM" id="SSF50486">
    <property type="entry name" value="FMT C-terminal domain-like"/>
    <property type="match status" value="1"/>
</dbReference>
<keyword evidence="4 17" id="KW-0808">Transferase</keyword>
<evidence type="ECO:0000256" key="3">
    <source>
        <dbReference type="ARBA" id="ARBA00022556"/>
    </source>
</evidence>
<gene>
    <name evidence="17" type="primary">arnA</name>
    <name evidence="21" type="ORF">SAMN05421579_103120</name>
</gene>
<evidence type="ECO:0000256" key="17">
    <source>
        <dbReference type="HAMAP-Rule" id="MF_01166"/>
    </source>
</evidence>
<dbReference type="Pfam" id="PF00551">
    <property type="entry name" value="Formyl_trans_N"/>
    <property type="match status" value="1"/>
</dbReference>
<feature type="site" description="Transition state stabilizer" evidence="17">
    <location>
        <position position="102"/>
    </location>
</feature>
<dbReference type="FunFam" id="3.40.50.720:FF:000197">
    <property type="entry name" value="Bifunctional polymyxin resistance protein ArnA"/>
    <property type="match status" value="1"/>
</dbReference>
<dbReference type="HAMAP" id="MF_01166">
    <property type="entry name" value="ArnA"/>
    <property type="match status" value="1"/>
</dbReference>
<comment type="pathway">
    <text evidence="1 17">Bacterial outer membrane biogenesis; lipopolysaccharide biosynthesis.</text>
</comment>
<comment type="similarity">
    <text evidence="15 17">In the N-terminal section; belongs to the Fmt family. UDP-L-Ara4N formyltransferase subfamily.</text>
</comment>